<feature type="transmembrane region" description="Helical" evidence="1">
    <location>
        <begin position="6"/>
        <end position="28"/>
    </location>
</feature>
<accession>A0A4Q4ZJR9</accession>
<evidence type="ECO:0008006" key="4">
    <source>
        <dbReference type="Google" id="ProtNLM"/>
    </source>
</evidence>
<feature type="transmembrane region" description="Helical" evidence="1">
    <location>
        <begin position="40"/>
        <end position="59"/>
    </location>
</feature>
<keyword evidence="1" id="KW-1133">Transmembrane helix</keyword>
<evidence type="ECO:0000313" key="2">
    <source>
        <dbReference type="EMBL" id="RYP87751.1"/>
    </source>
</evidence>
<proteinExistence type="predicted"/>
<dbReference type="EMBL" id="SDKM01000005">
    <property type="protein sequence ID" value="RYP87751.1"/>
    <property type="molecule type" value="Genomic_DNA"/>
</dbReference>
<organism evidence="2 3">
    <name type="scientific">Nocardioides guangzhouensis</name>
    <dbReference type="NCBI Taxonomy" id="2497878"/>
    <lineage>
        <taxon>Bacteria</taxon>
        <taxon>Bacillati</taxon>
        <taxon>Actinomycetota</taxon>
        <taxon>Actinomycetes</taxon>
        <taxon>Propionibacteriales</taxon>
        <taxon>Nocardioidaceae</taxon>
        <taxon>Nocardioides</taxon>
    </lineage>
</organism>
<protein>
    <recommendedName>
        <fullName evidence="4">GAP family protein</fullName>
    </recommendedName>
</protein>
<reference evidence="2 3" key="1">
    <citation type="submission" date="2019-01" db="EMBL/GenBank/DDBJ databases">
        <title>Nocardioides guangzhouensis sp. nov., an actinobacterium isolated from soil.</title>
        <authorList>
            <person name="Fu Y."/>
            <person name="Cai Y."/>
            <person name="Lin Z."/>
            <person name="Chen P."/>
        </authorList>
    </citation>
    <scope>NUCLEOTIDE SEQUENCE [LARGE SCALE GENOMIC DNA]</scope>
    <source>
        <strain evidence="2 3">130</strain>
    </source>
</reference>
<sequence>MGLILPLLFLGLMASLSPATIVVFVLVLGTARARVNAVGFLFGWGVSLTIVFLGSYAFASSDAGESSGGRTWVSVMQVLLGVALLVWSVRVWRRRDEPAPPRPPGRTSRWGTERLMGHMSGLTPLGAAVVGVLKQPWAITTAAALVVVHHHTTGLLVAVAFAVFTVVSTATVGLMFVYYNRYPGEAQAQLGVLRDRVVAAGPAMGAAAGILVGGFLVVDGLVGLQ</sequence>
<gene>
    <name evidence="2" type="ORF">EKO23_05010</name>
</gene>
<dbReference type="Pfam" id="PF11139">
    <property type="entry name" value="SfLAP"/>
    <property type="match status" value="1"/>
</dbReference>
<feature type="transmembrane region" description="Helical" evidence="1">
    <location>
        <begin position="199"/>
        <end position="222"/>
    </location>
</feature>
<dbReference type="OrthoDB" id="3829683at2"/>
<evidence type="ECO:0000256" key="1">
    <source>
        <dbReference type="SAM" id="Phobius"/>
    </source>
</evidence>
<dbReference type="Proteomes" id="UP000295198">
    <property type="component" value="Unassembled WGS sequence"/>
</dbReference>
<comment type="caution">
    <text evidence="2">The sequence shown here is derived from an EMBL/GenBank/DDBJ whole genome shotgun (WGS) entry which is preliminary data.</text>
</comment>
<keyword evidence="3" id="KW-1185">Reference proteome</keyword>
<feature type="transmembrane region" description="Helical" evidence="1">
    <location>
        <begin position="155"/>
        <end position="179"/>
    </location>
</feature>
<name>A0A4Q4ZJR9_9ACTN</name>
<feature type="transmembrane region" description="Helical" evidence="1">
    <location>
        <begin position="71"/>
        <end position="92"/>
    </location>
</feature>
<keyword evidence="1" id="KW-0472">Membrane</keyword>
<keyword evidence="1" id="KW-0812">Transmembrane</keyword>
<dbReference type="RefSeq" id="WP_134714712.1">
    <property type="nucleotide sequence ID" value="NZ_SDKM01000005.1"/>
</dbReference>
<evidence type="ECO:0000313" key="3">
    <source>
        <dbReference type="Proteomes" id="UP000295198"/>
    </source>
</evidence>
<dbReference type="AlphaFoldDB" id="A0A4Q4ZJR9"/>
<dbReference type="InterPro" id="IPR021315">
    <property type="entry name" value="Gap/Sap"/>
</dbReference>